<feature type="compositionally biased region" description="Low complexity" evidence="1">
    <location>
        <begin position="16"/>
        <end position="37"/>
    </location>
</feature>
<feature type="region of interest" description="Disordered" evidence="1">
    <location>
        <begin position="1"/>
        <end position="52"/>
    </location>
</feature>
<organism evidence="2 3">
    <name type="scientific">Tilletiopsis washingtonensis</name>
    <dbReference type="NCBI Taxonomy" id="58919"/>
    <lineage>
        <taxon>Eukaryota</taxon>
        <taxon>Fungi</taxon>
        <taxon>Dikarya</taxon>
        <taxon>Basidiomycota</taxon>
        <taxon>Ustilaginomycotina</taxon>
        <taxon>Exobasidiomycetes</taxon>
        <taxon>Entylomatales</taxon>
        <taxon>Entylomatales incertae sedis</taxon>
        <taxon>Tilletiopsis</taxon>
    </lineage>
</organism>
<protein>
    <submittedName>
        <fullName evidence="2">Uncharacterized protein</fullName>
    </submittedName>
</protein>
<dbReference type="Proteomes" id="UP000245946">
    <property type="component" value="Unassembled WGS sequence"/>
</dbReference>
<feature type="region of interest" description="Disordered" evidence="1">
    <location>
        <begin position="527"/>
        <end position="597"/>
    </location>
</feature>
<dbReference type="EMBL" id="KZ819291">
    <property type="protein sequence ID" value="PWN98510.1"/>
    <property type="molecule type" value="Genomic_DNA"/>
</dbReference>
<dbReference type="GeneID" id="37267317"/>
<feature type="compositionally biased region" description="Basic and acidic residues" evidence="1">
    <location>
        <begin position="202"/>
        <end position="230"/>
    </location>
</feature>
<feature type="compositionally biased region" description="Basic and acidic residues" evidence="1">
    <location>
        <begin position="149"/>
        <end position="183"/>
    </location>
</feature>
<keyword evidence="3" id="KW-1185">Reference proteome</keyword>
<gene>
    <name evidence="2" type="ORF">FA09DRAFT_267732</name>
</gene>
<name>A0A316Z9Y5_9BASI</name>
<dbReference type="RefSeq" id="XP_025598789.1">
    <property type="nucleotide sequence ID" value="XM_025739771.1"/>
</dbReference>
<reference evidence="2 3" key="1">
    <citation type="journal article" date="2018" name="Mol. Biol. Evol.">
        <title>Broad Genomic Sampling Reveals a Smut Pathogenic Ancestry of the Fungal Clade Ustilaginomycotina.</title>
        <authorList>
            <person name="Kijpornyongpan T."/>
            <person name="Mondo S.J."/>
            <person name="Barry K."/>
            <person name="Sandor L."/>
            <person name="Lee J."/>
            <person name="Lipzen A."/>
            <person name="Pangilinan J."/>
            <person name="LaButti K."/>
            <person name="Hainaut M."/>
            <person name="Henrissat B."/>
            <person name="Grigoriev I.V."/>
            <person name="Spatafora J.W."/>
            <person name="Aime M.C."/>
        </authorList>
    </citation>
    <scope>NUCLEOTIDE SEQUENCE [LARGE SCALE GENOMIC DNA]</scope>
    <source>
        <strain evidence="2 3">MCA 4186</strain>
    </source>
</reference>
<feature type="compositionally biased region" description="Low complexity" evidence="1">
    <location>
        <begin position="81"/>
        <end position="94"/>
    </location>
</feature>
<sequence length="597" mass="62406">MAASPGLGVGAMQSPRSSSDAPHVRSSSSSAHSPGASQPDCSSPASVGLGPLTTDAAAAAPLNSPAFVPRLSPQAEISSLDLGTSLSASASSIEDSAEEMASRPQPQPTRPPAAVASATTASSSSSSGLKRQRGLDPPPSSKTQSSGDVSKRELPPHLDSIEALERRRSPVGEAQTERERTSTDDGSSAGIDGAAFPPPPRRGVDSPTWRKEQQSPRVDHASAARSDRKPGTWRLRNGSHPTRPALQSQDHLAHRRQQESTQDLAPLEGRLTSLVDSHSSSTTRSGKRPDYSTTLADLGSRGDGDGISELSQTIGSSCHSGSSFTDAEHATAAGGQADRQRLRALTMSSVPLPHPSTLPRPTLAGPLMPAMQPPTRASDVFAKMAGAGPPSPYPPPGSSSTFSSTESLLSSRRSALGPAPPPFGSTSFPLPFGDAGADASWRSRVPLPPSFRRDGHAFGAASHCGLPPHALPFSSPGEVDCTSERLARLDALRRTVEEQELALQQGYFDAETAQTQLEHFQEELHTLQQAGRPAPLSMPMQPAPPLSPLAGWPAGGPAPPLSFDGGDEAWWKEQIRTQQQYNNGGGPSPNNCESTEH</sequence>
<feature type="compositionally biased region" description="Low complexity" evidence="1">
    <location>
        <begin position="398"/>
        <end position="417"/>
    </location>
</feature>
<feature type="compositionally biased region" description="Polar residues" evidence="1">
    <location>
        <begin position="274"/>
        <end position="284"/>
    </location>
</feature>
<evidence type="ECO:0000313" key="2">
    <source>
        <dbReference type="EMBL" id="PWN98510.1"/>
    </source>
</evidence>
<feature type="region of interest" description="Disordered" evidence="1">
    <location>
        <begin position="81"/>
        <end position="431"/>
    </location>
</feature>
<evidence type="ECO:0000256" key="1">
    <source>
        <dbReference type="SAM" id="MobiDB-lite"/>
    </source>
</evidence>
<feature type="compositionally biased region" description="Polar residues" evidence="1">
    <location>
        <begin position="576"/>
        <end position="597"/>
    </location>
</feature>
<evidence type="ECO:0000313" key="3">
    <source>
        <dbReference type="Proteomes" id="UP000245946"/>
    </source>
</evidence>
<dbReference type="AlphaFoldDB" id="A0A316Z9Y5"/>
<feature type="compositionally biased region" description="Polar residues" evidence="1">
    <location>
        <begin position="309"/>
        <end position="325"/>
    </location>
</feature>
<accession>A0A316Z9Y5</accession>
<proteinExistence type="predicted"/>
<feature type="compositionally biased region" description="Low complexity" evidence="1">
    <location>
        <begin position="112"/>
        <end position="127"/>
    </location>
</feature>